<dbReference type="AlphaFoldDB" id="A0A6B0VBC3"/>
<name>A0A6B0VBC3_IXORI</name>
<dbReference type="EMBL" id="GIFC01017484">
    <property type="protein sequence ID" value="MXU99567.1"/>
    <property type="molecule type" value="Transcribed_RNA"/>
</dbReference>
<organism evidence="1">
    <name type="scientific">Ixodes ricinus</name>
    <name type="common">Common tick</name>
    <name type="synonym">Acarus ricinus</name>
    <dbReference type="NCBI Taxonomy" id="34613"/>
    <lineage>
        <taxon>Eukaryota</taxon>
        <taxon>Metazoa</taxon>
        <taxon>Ecdysozoa</taxon>
        <taxon>Arthropoda</taxon>
        <taxon>Chelicerata</taxon>
        <taxon>Arachnida</taxon>
        <taxon>Acari</taxon>
        <taxon>Parasitiformes</taxon>
        <taxon>Ixodida</taxon>
        <taxon>Ixodoidea</taxon>
        <taxon>Ixodidae</taxon>
        <taxon>Ixodinae</taxon>
        <taxon>Ixodes</taxon>
    </lineage>
</organism>
<reference evidence="1" key="1">
    <citation type="submission" date="2019-12" db="EMBL/GenBank/DDBJ databases">
        <title>An insight into the sialome of adult female Ixodes ricinus ticks feeding for 6 days.</title>
        <authorList>
            <person name="Perner J."/>
            <person name="Ribeiro J.M.C."/>
        </authorList>
    </citation>
    <scope>NUCLEOTIDE SEQUENCE</scope>
    <source>
        <strain evidence="1">Semi-engorged</strain>
        <tissue evidence="1">Salivary glands</tissue>
    </source>
</reference>
<evidence type="ECO:0000313" key="1">
    <source>
        <dbReference type="EMBL" id="MXU99567.1"/>
    </source>
</evidence>
<sequence length="462" mass="50332">MCLYQLSALWLFRVLLRAVAVGRGALPLLVRVLVLVRPQGQVAVLLQPLPGAGEHRLEHNGVLVDERPLHVVRLGVDAQQHEVVLQVVQGAVAVLSDARLNLLQIHRFLNHVVVIRKFSLRRELQEGLAQHAAIAVLVVDDDVDELLHLLGERRGVGGRLLHRGPSPPLLGGRLFLLDEPRGPAPLPLPAAPLHAGGRAGPASVVAWADRLAGPLPRLHLVQVAVFDSPQPLLVSERIRIVHLLALAVPTSEDLVLLFFVGEAFHLGVVLEQPLGEFVLLHEPGLALDAPGLVPPPVNVHFLKELQLFFVPGNHLVDGLVVWNFVLLLLVVLVLCEDGLEELFALRARRLLVEHARLDHFLVEVQLVLGCGQDAFFHRVDRDEAQHTHLILLANPVGTVLGLQVLVGVPVRVKDDDSVGGLQVEPQAPSPGAQQEDEVGRILGVEHLQQLTTVLRFGCTVEA</sequence>
<accession>A0A6B0VBC3</accession>
<protein>
    <submittedName>
        <fullName evidence="1">Uncharacterized protein</fullName>
    </submittedName>
</protein>
<proteinExistence type="predicted"/>